<evidence type="ECO:0000313" key="1">
    <source>
        <dbReference type="EMBL" id="CAK0788322.1"/>
    </source>
</evidence>
<dbReference type="Proteomes" id="UP001189429">
    <property type="component" value="Unassembled WGS sequence"/>
</dbReference>
<dbReference type="EMBL" id="CAUYUJ010000032">
    <property type="protein sequence ID" value="CAK0788322.1"/>
    <property type="molecule type" value="Genomic_DNA"/>
</dbReference>
<sequence length="752" mass="82877">MLGKVQMLELDFHRSSLDVVCIQEGRAPQCDVHDGVHYRMYAGCADSDGQYGCQVWIATSLTFHPKSVRHVSPRLMTVAGYSVTLQRGLVVVSAHAPTEASTARVKDDFWDSLTAVVLNLRSQFPAYVVLAGLDANGRVQGHGDAIGPCEPEPFTDNGNRLLSRLVACSLMAANTFYEAGYTWRSKHGTTARIDYTLLDIDLFSSLVESRVLPETVLSYTPTEDHRMVMSVVEVSGHDGVYADRPRRAPRINKAKCFDAECCRRFQDATDPEQYATELTDYVHASALKSFGSFKDTPRKPWISPPTWRILRGLAPLRRAASVAGARAVQALLHAAMYAWASLVPSASVPGRVRGRRGGLGWHSGARCGEDRRRLHVLRLTSTMAWRAAAAIRRMIKPVIAEDRRVFIEAKTLEARDAQARGDTRTTSAILRALGGRFTTQQPPHVLRKDGTLTTSEGERQQRWLEHFTDVFHGTPMTLDELRSIPVAPPMADHQVRIGPARVEGALGRLKSNRGTGRDGISAEVLRAGGGAMAVKLSELYQCVVDSEVWPTAWPGSRVVGVHKRKGPRNDCDEYRGIHLDSHLGKVLEDILNEDVKEPYEAGMPPSQYGAVSKRGTDFVSRAFDRAIRELVLGIPHDCAYPSTYLAGLGLRAHQVEWIVEFIAVHVPLMQQWGIPEKIVRLLKNLHSKSWLSYGDVDTAVSVRLGGKQGCKYGSTIFNGSYSVGLLLLRDALLKAGATLRIHDPGPDFVSPG</sequence>
<keyword evidence="2" id="KW-1185">Reference proteome</keyword>
<comment type="caution">
    <text evidence="1">The sequence shown here is derived from an EMBL/GenBank/DDBJ whole genome shotgun (WGS) entry which is preliminary data.</text>
</comment>
<accession>A0ABN9P6N4</accession>
<feature type="non-terminal residue" evidence="1">
    <location>
        <position position="752"/>
    </location>
</feature>
<gene>
    <name evidence="1" type="ORF">PCOR1329_LOCUS244</name>
</gene>
<protein>
    <submittedName>
        <fullName evidence="1">Uncharacterized protein</fullName>
    </submittedName>
</protein>
<evidence type="ECO:0000313" key="2">
    <source>
        <dbReference type="Proteomes" id="UP001189429"/>
    </source>
</evidence>
<organism evidence="1 2">
    <name type="scientific">Prorocentrum cordatum</name>
    <dbReference type="NCBI Taxonomy" id="2364126"/>
    <lineage>
        <taxon>Eukaryota</taxon>
        <taxon>Sar</taxon>
        <taxon>Alveolata</taxon>
        <taxon>Dinophyceae</taxon>
        <taxon>Prorocentrales</taxon>
        <taxon>Prorocentraceae</taxon>
        <taxon>Prorocentrum</taxon>
    </lineage>
</organism>
<reference evidence="1" key="1">
    <citation type="submission" date="2023-10" db="EMBL/GenBank/DDBJ databases">
        <authorList>
            <person name="Chen Y."/>
            <person name="Shah S."/>
            <person name="Dougan E. K."/>
            <person name="Thang M."/>
            <person name="Chan C."/>
        </authorList>
    </citation>
    <scope>NUCLEOTIDE SEQUENCE [LARGE SCALE GENOMIC DNA]</scope>
</reference>
<name>A0ABN9P6N4_9DINO</name>
<dbReference type="PANTHER" id="PTHR19446">
    <property type="entry name" value="REVERSE TRANSCRIPTASES"/>
    <property type="match status" value="1"/>
</dbReference>
<proteinExistence type="predicted"/>
<dbReference type="SUPFAM" id="SSF56219">
    <property type="entry name" value="DNase I-like"/>
    <property type="match status" value="1"/>
</dbReference>
<dbReference type="Gene3D" id="3.60.10.10">
    <property type="entry name" value="Endonuclease/exonuclease/phosphatase"/>
    <property type="match status" value="1"/>
</dbReference>
<dbReference type="InterPro" id="IPR036691">
    <property type="entry name" value="Endo/exonu/phosph_ase_sf"/>
</dbReference>